<dbReference type="VEuPathDB" id="VectorBase:AATE000745"/>
<protein>
    <submittedName>
        <fullName evidence="2">Uncharacterized protein</fullName>
    </submittedName>
</protein>
<sequence length="106" mass="11442">MLVTSSPYVSATSKRSSWPCLARYRSFTSCIASVMAPEIYAIARSALRSGQIANGKNIPDASHHEAAQHDGAYGEHEGRPTAGDDRTLLLPSCHSICVYYSIPTVN</sequence>
<feature type="region of interest" description="Disordered" evidence="1">
    <location>
        <begin position="54"/>
        <end position="84"/>
    </location>
</feature>
<dbReference type="AlphaFoldDB" id="A0A182IK93"/>
<accession>A0A182IK93</accession>
<evidence type="ECO:0000313" key="2">
    <source>
        <dbReference type="EnsemblMetazoa" id="AATE000745-PA.1"/>
    </source>
</evidence>
<feature type="compositionally biased region" description="Basic and acidic residues" evidence="1">
    <location>
        <begin position="61"/>
        <end position="84"/>
    </location>
</feature>
<name>A0A182IK93_ANOAO</name>
<evidence type="ECO:0000256" key="1">
    <source>
        <dbReference type="SAM" id="MobiDB-lite"/>
    </source>
</evidence>
<dbReference type="EnsemblMetazoa" id="AATE000745-RA">
    <property type="protein sequence ID" value="AATE000745-PA.1"/>
    <property type="gene ID" value="AATE000745"/>
</dbReference>
<proteinExistence type="predicted"/>
<organism evidence="2">
    <name type="scientific">Anopheles atroparvus</name>
    <name type="common">European mosquito</name>
    <dbReference type="NCBI Taxonomy" id="41427"/>
    <lineage>
        <taxon>Eukaryota</taxon>
        <taxon>Metazoa</taxon>
        <taxon>Ecdysozoa</taxon>
        <taxon>Arthropoda</taxon>
        <taxon>Hexapoda</taxon>
        <taxon>Insecta</taxon>
        <taxon>Pterygota</taxon>
        <taxon>Neoptera</taxon>
        <taxon>Endopterygota</taxon>
        <taxon>Diptera</taxon>
        <taxon>Nematocera</taxon>
        <taxon>Culicoidea</taxon>
        <taxon>Culicidae</taxon>
        <taxon>Anophelinae</taxon>
        <taxon>Anopheles</taxon>
    </lineage>
</organism>
<reference evidence="2" key="1">
    <citation type="submission" date="2022-08" db="UniProtKB">
        <authorList>
            <consortium name="EnsemblMetazoa"/>
        </authorList>
    </citation>
    <scope>IDENTIFICATION</scope>
    <source>
        <strain evidence="2">EBRO</strain>
    </source>
</reference>